<dbReference type="PANTHER" id="PTHR23530">
    <property type="entry name" value="TRANSPORT PROTEIN-RELATED"/>
    <property type="match status" value="1"/>
</dbReference>
<dbReference type="Gene3D" id="1.20.1250.20">
    <property type="entry name" value="MFS general substrate transporter like domains"/>
    <property type="match status" value="1"/>
</dbReference>
<name>A0A7L4YUD6_9ACTN</name>
<feature type="transmembrane region" description="Helical" evidence="1">
    <location>
        <begin position="241"/>
        <end position="260"/>
    </location>
</feature>
<evidence type="ECO:0000313" key="3">
    <source>
        <dbReference type="Proteomes" id="UP000463857"/>
    </source>
</evidence>
<dbReference type="EMBL" id="CP047156">
    <property type="protein sequence ID" value="QHC02319.1"/>
    <property type="molecule type" value="Genomic_DNA"/>
</dbReference>
<dbReference type="GO" id="GO:0022857">
    <property type="term" value="F:transmembrane transporter activity"/>
    <property type="evidence" value="ECO:0007669"/>
    <property type="project" value="InterPro"/>
</dbReference>
<dbReference type="CDD" id="cd06174">
    <property type="entry name" value="MFS"/>
    <property type="match status" value="1"/>
</dbReference>
<dbReference type="SUPFAM" id="SSF103473">
    <property type="entry name" value="MFS general substrate transporter"/>
    <property type="match status" value="1"/>
</dbReference>
<protein>
    <submittedName>
        <fullName evidence="2">MFS transporter</fullName>
    </submittedName>
</protein>
<accession>A0A7L4YUD6</accession>
<feature type="transmembrane region" description="Helical" evidence="1">
    <location>
        <begin position="33"/>
        <end position="52"/>
    </location>
</feature>
<proteinExistence type="predicted"/>
<feature type="transmembrane region" description="Helical" evidence="1">
    <location>
        <begin position="64"/>
        <end position="83"/>
    </location>
</feature>
<dbReference type="RefSeq" id="WP_159547434.1">
    <property type="nucleotide sequence ID" value="NZ_CP047156.1"/>
</dbReference>
<evidence type="ECO:0000256" key="1">
    <source>
        <dbReference type="SAM" id="Phobius"/>
    </source>
</evidence>
<evidence type="ECO:0000313" key="2">
    <source>
        <dbReference type="EMBL" id="QHC02319.1"/>
    </source>
</evidence>
<dbReference type="PANTHER" id="PTHR23530:SF1">
    <property type="entry name" value="PERMEASE, MAJOR FACILITATOR SUPERFAMILY-RELATED"/>
    <property type="match status" value="1"/>
</dbReference>
<keyword evidence="1" id="KW-0472">Membrane</keyword>
<dbReference type="InterPro" id="IPR036259">
    <property type="entry name" value="MFS_trans_sf"/>
</dbReference>
<organism evidence="2 3">
    <name type="scientific">Epidermidibacterium keratini</name>
    <dbReference type="NCBI Taxonomy" id="1891644"/>
    <lineage>
        <taxon>Bacteria</taxon>
        <taxon>Bacillati</taxon>
        <taxon>Actinomycetota</taxon>
        <taxon>Actinomycetes</taxon>
        <taxon>Sporichthyales</taxon>
        <taxon>Sporichthyaceae</taxon>
        <taxon>Epidermidibacterium</taxon>
    </lineage>
</organism>
<dbReference type="InterPro" id="IPR053160">
    <property type="entry name" value="MFS_DHA3_Transporter"/>
</dbReference>
<dbReference type="KEGG" id="eke:EK0264_06780"/>
<reference evidence="2 3" key="1">
    <citation type="journal article" date="2018" name="Int. J. Syst. Evol. Microbiol.">
        <title>Epidermidibacterium keratini gen. nov., sp. nov., a member of the family Sporichthyaceae, isolated from keratin epidermis.</title>
        <authorList>
            <person name="Lee D.G."/>
            <person name="Trujillo M.E."/>
            <person name="Kang S."/>
            <person name="Nam J.J."/>
            <person name="Kim Y.J."/>
        </authorList>
    </citation>
    <scope>NUCLEOTIDE SEQUENCE [LARGE SCALE GENOMIC DNA]</scope>
    <source>
        <strain evidence="2 3">EPI-7</strain>
    </source>
</reference>
<dbReference type="InterPro" id="IPR011701">
    <property type="entry name" value="MFS"/>
</dbReference>
<keyword evidence="1" id="KW-0812">Transmembrane</keyword>
<dbReference type="Proteomes" id="UP000463857">
    <property type="component" value="Chromosome"/>
</dbReference>
<dbReference type="Pfam" id="PF07690">
    <property type="entry name" value="MFS_1"/>
    <property type="match status" value="1"/>
</dbReference>
<feature type="transmembrane region" description="Helical" evidence="1">
    <location>
        <begin position="296"/>
        <end position="315"/>
    </location>
</feature>
<feature type="transmembrane region" description="Helical" evidence="1">
    <location>
        <begin position="211"/>
        <end position="229"/>
    </location>
</feature>
<feature type="transmembrane region" description="Helical" evidence="1">
    <location>
        <begin position="89"/>
        <end position="112"/>
    </location>
</feature>
<keyword evidence="1" id="KW-1133">Transmembrane helix</keyword>
<feature type="transmembrane region" description="Helical" evidence="1">
    <location>
        <begin position="133"/>
        <end position="151"/>
    </location>
</feature>
<dbReference type="AlphaFoldDB" id="A0A7L4YUD6"/>
<feature type="transmembrane region" description="Helical" evidence="1">
    <location>
        <begin position="272"/>
        <end position="290"/>
    </location>
</feature>
<sequence>MADRAVWFRVTRESVPFFALYALFFADRGLSTAQIGVLIVCWSAAAFVLEVPSGALADTLDRRLLLIAAALLYAGCFATWLLWPSFAGFLSGFLLWSISSALTSGTWEALLFDELAADGHAERYGKIRARSESAAAFGALAASAGAGPLYAAGGYRLVGAVTLAITGLHVAATWALPRARPREQVAEPGSYLGSLRDGVREARRNRVVHRILLALVAPTAIVAFDEYLTLLFREGGLSVQVVAWVAAGCVAAQAIGTALADRLAGASRAVSVAVYAGSGLLIGAGALVAHPGGLTAVAVGYGVANAAMLAAEIRLQAAIVGASRATTTSVGGLVSEAAAIISFGLVAVGSERASLATVIGVVAVGFAVVAGISIARCDAPGYGWTTRSEVT</sequence>
<dbReference type="OrthoDB" id="350307at2"/>
<feature type="transmembrane region" description="Helical" evidence="1">
    <location>
        <begin position="157"/>
        <end position="176"/>
    </location>
</feature>
<keyword evidence="3" id="KW-1185">Reference proteome</keyword>
<feature type="transmembrane region" description="Helical" evidence="1">
    <location>
        <begin position="327"/>
        <end position="348"/>
    </location>
</feature>
<feature type="transmembrane region" description="Helical" evidence="1">
    <location>
        <begin position="354"/>
        <end position="375"/>
    </location>
</feature>
<gene>
    <name evidence="2" type="ORF">EK0264_06780</name>
</gene>
<dbReference type="InParanoid" id="A0A7L4YUD6"/>